<dbReference type="Proteomes" id="UP001633002">
    <property type="component" value="Unassembled WGS sequence"/>
</dbReference>
<comment type="similarity">
    <text evidence="2">Belongs to the staygreen family.</text>
</comment>
<evidence type="ECO:0000313" key="7">
    <source>
        <dbReference type="EMBL" id="KAL3700815.1"/>
    </source>
</evidence>
<keyword evidence="5" id="KW-0809">Transit peptide</keyword>
<dbReference type="EMBL" id="JBJQOH010000001">
    <property type="protein sequence ID" value="KAL3700815.1"/>
    <property type="molecule type" value="Genomic_DNA"/>
</dbReference>
<evidence type="ECO:0000313" key="8">
    <source>
        <dbReference type="Proteomes" id="UP001633002"/>
    </source>
</evidence>
<sequence>MVGATSGFQAQGLVSALSVKRSARWRGFRSRERAHPGGPVSSPCTSYVSLVSSAENLRIAASRRAKKASLHLTTRSRESYGAEFECCSSSPSGFWGSELDGKRLRRSISLGSEPRTLVVEARLFGPAIFQAAKLRVLTLGKESKKGFSEVVDTPRVYTVTHSDITAQLTLAIAKEINQSQFMGWYSRLQRDEVLAEWRKTRGVLSLHVHCHISGGNWLHSLIAKLRFFIFQKELPMVLEAIIHGDHKLFKNRPELEAAPVYVYFHSNVEEYNRLEYWGPLAEATKRPPQMTTDDLREQALLDGNCVHECDCCSRHATVRPVPESLQRFFRTWQQ</sequence>
<dbReference type="InterPro" id="IPR024438">
    <property type="entry name" value="Staygreen"/>
</dbReference>
<name>A0ABD3IAT6_9MARC</name>
<keyword evidence="3" id="KW-0150">Chloroplast</keyword>
<dbReference type="PANTHER" id="PTHR31750:SF4">
    <property type="entry name" value="LP06106P"/>
    <property type="match status" value="1"/>
</dbReference>
<comment type="caution">
    <text evidence="7">The sequence shown here is derived from an EMBL/GenBank/DDBJ whole genome shotgun (WGS) entry which is preliminary data.</text>
</comment>
<proteinExistence type="inferred from homology"/>
<dbReference type="AlphaFoldDB" id="A0ABD3IAT6"/>
<evidence type="ECO:0000256" key="3">
    <source>
        <dbReference type="ARBA" id="ARBA00022528"/>
    </source>
</evidence>
<keyword evidence="4" id="KW-0934">Plastid</keyword>
<reference evidence="7 8" key="1">
    <citation type="submission" date="2024-09" db="EMBL/GenBank/DDBJ databases">
        <title>Chromosome-scale assembly of Riccia sorocarpa.</title>
        <authorList>
            <person name="Paukszto L."/>
        </authorList>
    </citation>
    <scope>NUCLEOTIDE SEQUENCE [LARGE SCALE GENOMIC DNA]</scope>
    <source>
        <strain evidence="7">LP-2024</strain>
        <tissue evidence="7">Aerial parts of the thallus</tissue>
    </source>
</reference>
<dbReference type="PANTHER" id="PTHR31750">
    <property type="entry name" value="PROTEIN STAY-GREEN 1, CHLOROPLASTIC-RELATED"/>
    <property type="match status" value="1"/>
</dbReference>
<feature type="domain" description="Staygreen protein" evidence="6">
    <location>
        <begin position="129"/>
        <end position="282"/>
    </location>
</feature>
<evidence type="ECO:0000259" key="6">
    <source>
        <dbReference type="Pfam" id="PF12638"/>
    </source>
</evidence>
<accession>A0ABD3IAT6</accession>
<keyword evidence="8" id="KW-1185">Reference proteome</keyword>
<comment type="subcellular location">
    <subcellularLocation>
        <location evidence="1">Plastid</location>
        <location evidence="1">Chloroplast</location>
    </subcellularLocation>
</comment>
<dbReference type="GO" id="GO:0009507">
    <property type="term" value="C:chloroplast"/>
    <property type="evidence" value="ECO:0007669"/>
    <property type="project" value="UniProtKB-SubCell"/>
</dbReference>
<evidence type="ECO:0000256" key="2">
    <source>
        <dbReference type="ARBA" id="ARBA00009234"/>
    </source>
</evidence>
<evidence type="ECO:0000256" key="5">
    <source>
        <dbReference type="ARBA" id="ARBA00022946"/>
    </source>
</evidence>
<evidence type="ECO:0000256" key="4">
    <source>
        <dbReference type="ARBA" id="ARBA00022640"/>
    </source>
</evidence>
<dbReference type="Pfam" id="PF12638">
    <property type="entry name" value="Staygreen"/>
    <property type="match status" value="1"/>
</dbReference>
<gene>
    <name evidence="7" type="ORF">R1sor_018837</name>
</gene>
<evidence type="ECO:0000256" key="1">
    <source>
        <dbReference type="ARBA" id="ARBA00004229"/>
    </source>
</evidence>
<organism evidence="7 8">
    <name type="scientific">Riccia sorocarpa</name>
    <dbReference type="NCBI Taxonomy" id="122646"/>
    <lineage>
        <taxon>Eukaryota</taxon>
        <taxon>Viridiplantae</taxon>
        <taxon>Streptophyta</taxon>
        <taxon>Embryophyta</taxon>
        <taxon>Marchantiophyta</taxon>
        <taxon>Marchantiopsida</taxon>
        <taxon>Marchantiidae</taxon>
        <taxon>Marchantiales</taxon>
        <taxon>Ricciaceae</taxon>
        <taxon>Riccia</taxon>
    </lineage>
</organism>
<protein>
    <recommendedName>
        <fullName evidence="6">Staygreen protein domain-containing protein</fullName>
    </recommendedName>
</protein>